<keyword evidence="1" id="KW-0812">Transmembrane</keyword>
<dbReference type="InterPro" id="IPR033458">
    <property type="entry name" value="DUF5134"/>
</dbReference>
<dbReference type="Pfam" id="PF17197">
    <property type="entry name" value="DUF5134"/>
    <property type="match status" value="1"/>
</dbReference>
<organism evidence="2 3">
    <name type="scientific">Saccharopolyspora rosea</name>
    <dbReference type="NCBI Taxonomy" id="524884"/>
    <lineage>
        <taxon>Bacteria</taxon>
        <taxon>Bacillati</taxon>
        <taxon>Actinomycetota</taxon>
        <taxon>Actinomycetes</taxon>
        <taxon>Pseudonocardiales</taxon>
        <taxon>Pseudonocardiaceae</taxon>
        <taxon>Saccharopolyspora</taxon>
    </lineage>
</organism>
<proteinExistence type="predicted"/>
<evidence type="ECO:0000313" key="2">
    <source>
        <dbReference type="EMBL" id="MFD0922946.1"/>
    </source>
</evidence>
<evidence type="ECO:0000256" key="1">
    <source>
        <dbReference type="SAM" id="Phobius"/>
    </source>
</evidence>
<dbReference type="Proteomes" id="UP001597018">
    <property type="component" value="Unassembled WGS sequence"/>
</dbReference>
<keyword evidence="1" id="KW-1133">Transmembrane helix</keyword>
<dbReference type="EMBL" id="JBHTIW010000026">
    <property type="protein sequence ID" value="MFD0922946.1"/>
    <property type="molecule type" value="Genomic_DNA"/>
</dbReference>
<evidence type="ECO:0000313" key="3">
    <source>
        <dbReference type="Proteomes" id="UP001597018"/>
    </source>
</evidence>
<feature type="transmembrane region" description="Helical" evidence="1">
    <location>
        <begin position="188"/>
        <end position="209"/>
    </location>
</feature>
<comment type="caution">
    <text evidence="2">The sequence shown here is derived from an EMBL/GenBank/DDBJ whole genome shotgun (WGS) entry which is preliminary data.</text>
</comment>
<gene>
    <name evidence="2" type="ORF">ACFQ16_24650</name>
</gene>
<sequence>MAWIEPVLTGAVVAVAVLCLARLALSVQRRRGGRHPLTDRNIDFAHALMGAGMAAMFASTTAVPARLGWACLFVATAVWLGFLVARGRPAGTYAHHAVASLAMAYMFAAARPHTGPHVMLTTTGHAGHQHGTAMMPAISAHPAGFAFPLVAWGLVSYCALSAGYAGTDLLRAAGHPACDLPAAQRRLAAPRLAAASELVLSGSMVYMFLAML</sequence>
<reference evidence="3" key="1">
    <citation type="journal article" date="2019" name="Int. J. Syst. Evol. Microbiol.">
        <title>The Global Catalogue of Microorganisms (GCM) 10K type strain sequencing project: providing services to taxonomists for standard genome sequencing and annotation.</title>
        <authorList>
            <consortium name="The Broad Institute Genomics Platform"/>
            <consortium name="The Broad Institute Genome Sequencing Center for Infectious Disease"/>
            <person name="Wu L."/>
            <person name="Ma J."/>
        </authorList>
    </citation>
    <scope>NUCLEOTIDE SEQUENCE [LARGE SCALE GENOMIC DNA]</scope>
    <source>
        <strain evidence="3">CCUG 56401</strain>
    </source>
</reference>
<keyword evidence="1" id="KW-0472">Membrane</keyword>
<accession>A0ABW3G243</accession>
<feature type="transmembrane region" description="Helical" evidence="1">
    <location>
        <begin position="67"/>
        <end position="85"/>
    </location>
</feature>
<keyword evidence="3" id="KW-1185">Reference proteome</keyword>
<feature type="transmembrane region" description="Helical" evidence="1">
    <location>
        <begin position="6"/>
        <end position="24"/>
    </location>
</feature>
<protein>
    <submittedName>
        <fullName evidence="2">DUF5134 domain-containing protein</fullName>
    </submittedName>
</protein>
<dbReference type="RefSeq" id="WP_345601996.1">
    <property type="nucleotide sequence ID" value="NZ_BAABLT010000055.1"/>
</dbReference>
<name>A0ABW3G243_9PSEU</name>
<feature type="transmembrane region" description="Helical" evidence="1">
    <location>
        <begin position="145"/>
        <end position="167"/>
    </location>
</feature>